<dbReference type="InterPro" id="IPR036162">
    <property type="entry name" value="Resolvase-like_N_sf"/>
</dbReference>
<dbReference type="InterPro" id="IPR050639">
    <property type="entry name" value="SSR_resolvase"/>
</dbReference>
<dbReference type="PANTHER" id="PTHR30461">
    <property type="entry name" value="DNA-INVERTASE FROM LAMBDOID PROPHAGE"/>
    <property type="match status" value="1"/>
</dbReference>
<dbReference type="RefSeq" id="WP_242707814.1">
    <property type="nucleotide sequence ID" value="NZ_JALDAX010000001.1"/>
</dbReference>
<dbReference type="InterPro" id="IPR011109">
    <property type="entry name" value="DNA_bind_recombinase_dom"/>
</dbReference>
<dbReference type="PROSITE" id="PS51737">
    <property type="entry name" value="RECOMBINASE_DNA_BIND"/>
    <property type="match status" value="1"/>
</dbReference>
<dbReference type="SMART" id="SM00857">
    <property type="entry name" value="Resolvase"/>
    <property type="match status" value="1"/>
</dbReference>
<dbReference type="InterPro" id="IPR038109">
    <property type="entry name" value="DNA_bind_recomb_sf"/>
</dbReference>
<reference evidence="4" key="1">
    <citation type="submission" date="2022-03" db="EMBL/GenBank/DDBJ databases">
        <title>Streptomyces 7R015 and 7R016 isolated from Barleria lupulina in Thailand.</title>
        <authorList>
            <person name="Kanchanasin P."/>
            <person name="Phongsopitanun W."/>
            <person name="Tanasupawat S."/>
        </authorList>
    </citation>
    <scope>NUCLEOTIDE SEQUENCE</scope>
    <source>
        <strain evidence="4">7R016</strain>
    </source>
</reference>
<dbReference type="Proteomes" id="UP001165270">
    <property type="component" value="Unassembled WGS sequence"/>
</dbReference>
<accession>A0ABS9XBE7</accession>
<protein>
    <submittedName>
        <fullName evidence="4">Recombinase family protein</fullName>
    </submittedName>
</protein>
<evidence type="ECO:0000259" key="2">
    <source>
        <dbReference type="PROSITE" id="PS51736"/>
    </source>
</evidence>
<dbReference type="InterPro" id="IPR006119">
    <property type="entry name" value="Resolv_N"/>
</dbReference>
<organism evidence="4 5">
    <name type="scientific">Streptomyces spinosisporus</name>
    <dbReference type="NCBI Taxonomy" id="2927582"/>
    <lineage>
        <taxon>Bacteria</taxon>
        <taxon>Bacillati</taxon>
        <taxon>Actinomycetota</taxon>
        <taxon>Actinomycetes</taxon>
        <taxon>Kitasatosporales</taxon>
        <taxon>Streptomycetaceae</taxon>
        <taxon>Streptomyces</taxon>
    </lineage>
</organism>
<dbReference type="Gene3D" id="3.90.1750.20">
    <property type="entry name" value="Putative Large Serine Recombinase, Chain B, Domain 2"/>
    <property type="match status" value="1"/>
</dbReference>
<proteinExistence type="predicted"/>
<dbReference type="SUPFAM" id="SSF53041">
    <property type="entry name" value="Resolvase-like"/>
    <property type="match status" value="1"/>
</dbReference>
<gene>
    <name evidence="4" type="ORF">MQN93_00520</name>
</gene>
<keyword evidence="5" id="KW-1185">Reference proteome</keyword>
<feature type="domain" description="Recombinase" evidence="3">
    <location>
        <begin position="217"/>
        <end position="337"/>
    </location>
</feature>
<evidence type="ECO:0000313" key="4">
    <source>
        <dbReference type="EMBL" id="MCI3238197.1"/>
    </source>
</evidence>
<dbReference type="PANTHER" id="PTHR30461:SF23">
    <property type="entry name" value="DNA RECOMBINASE-RELATED"/>
    <property type="match status" value="1"/>
</dbReference>
<evidence type="ECO:0000256" key="1">
    <source>
        <dbReference type="SAM" id="MobiDB-lite"/>
    </source>
</evidence>
<dbReference type="Pfam" id="PF07508">
    <property type="entry name" value="Recombinase"/>
    <property type="match status" value="1"/>
</dbReference>
<feature type="domain" description="Resolvase/invertase-type recombinase catalytic" evidence="2">
    <location>
        <begin position="57"/>
        <end position="209"/>
    </location>
</feature>
<sequence>MSGARGAGPSRTALVRLPLLRAPSRRLQVRVQGRQVGVKSQGVLFGMATKTTNSPLRAVIYTRISHDPTGKAEGVTRQEEACRKLAADLGWRVVAVKTDDDLTAIGKRGQRAKRPAFAALLDMLSAREADAVLVWHTDRLYRQARDLEPLIEIVDRTHAVIRPVQQGELDLATASGRMIARILASVSTHEVEHAIERMKAKHEANRRAGINHGGGRPFGYKAVKPKAKGETPDVPQVDPREAKLIREAANAVLAYAADPKTGMTLTGICKSWNARGIKSPRGKEWSIQSLRGALLSPRIAGRVAHKGEDVGPAQWDAIIDLDTWRSVKRVLTDTSRRSGSEVSREPKYLGSGLYRCGRDGCGAVVRPGGARAGQRQQYRCTASAHLIRTAEPIDDAVEIAIVAKLVHDAPIVAPKQAPAGLDVNELSTQRAALTMQLDSLAEEFADADEVETALYRARARKLREKITAVELEITDAQTWAAAASEPGPFDDIDRTALLWAYTEHPDVALTLWRETYSLARRRKMLDALAVVTLKPGRRGRPAGVAAGGLDPQSIDIDWKDWVK</sequence>
<dbReference type="PROSITE" id="PS51736">
    <property type="entry name" value="RECOMBINASES_3"/>
    <property type="match status" value="1"/>
</dbReference>
<dbReference type="Gene3D" id="3.40.50.1390">
    <property type="entry name" value="Resolvase, N-terminal catalytic domain"/>
    <property type="match status" value="1"/>
</dbReference>
<feature type="region of interest" description="Disordered" evidence="1">
    <location>
        <begin position="201"/>
        <end position="236"/>
    </location>
</feature>
<dbReference type="CDD" id="cd00338">
    <property type="entry name" value="Ser_Recombinase"/>
    <property type="match status" value="1"/>
</dbReference>
<dbReference type="Pfam" id="PF00239">
    <property type="entry name" value="Resolvase"/>
    <property type="match status" value="1"/>
</dbReference>
<evidence type="ECO:0000259" key="3">
    <source>
        <dbReference type="PROSITE" id="PS51737"/>
    </source>
</evidence>
<dbReference type="EMBL" id="JALDAX010000001">
    <property type="protein sequence ID" value="MCI3238197.1"/>
    <property type="molecule type" value="Genomic_DNA"/>
</dbReference>
<comment type="caution">
    <text evidence="4">The sequence shown here is derived from an EMBL/GenBank/DDBJ whole genome shotgun (WGS) entry which is preliminary data.</text>
</comment>
<evidence type="ECO:0000313" key="5">
    <source>
        <dbReference type="Proteomes" id="UP001165270"/>
    </source>
</evidence>
<name>A0ABS9XBE7_9ACTN</name>